<dbReference type="RefSeq" id="XP_026765336.2">
    <property type="nucleotide sequence ID" value="XM_026909535.3"/>
</dbReference>
<dbReference type="Proteomes" id="UP001652740">
    <property type="component" value="Unplaced"/>
</dbReference>
<dbReference type="SMART" id="SM00458">
    <property type="entry name" value="RICIN"/>
    <property type="match status" value="1"/>
</dbReference>
<evidence type="ECO:0000313" key="17">
    <source>
        <dbReference type="RefSeq" id="XP_026765339.2"/>
    </source>
</evidence>
<dbReference type="InterPro" id="IPR045885">
    <property type="entry name" value="GalNAc-T"/>
</dbReference>
<evidence type="ECO:0000313" key="18">
    <source>
        <dbReference type="RefSeq" id="XP_031763315.2"/>
    </source>
</evidence>
<dbReference type="Pfam" id="PF00652">
    <property type="entry name" value="Ricin_B_lectin"/>
    <property type="match status" value="1"/>
</dbReference>
<feature type="domain" description="Ricin B lectin" evidence="12">
    <location>
        <begin position="460"/>
        <end position="585"/>
    </location>
</feature>
<evidence type="ECO:0000256" key="3">
    <source>
        <dbReference type="ARBA" id="ARBA00022692"/>
    </source>
</evidence>
<comment type="similarity">
    <text evidence="2 11">Belongs to the glycosyltransferase 2 family. GalNAc-T subfamily.</text>
</comment>
<dbReference type="Gene3D" id="3.90.550.10">
    <property type="entry name" value="Spore Coat Polysaccharide Biosynthesis Protein SpsA, Chain A"/>
    <property type="match status" value="1"/>
</dbReference>
<evidence type="ECO:0000256" key="10">
    <source>
        <dbReference type="ARBA" id="ARBA00023180"/>
    </source>
</evidence>
<dbReference type="SUPFAM" id="SSF53448">
    <property type="entry name" value="Nucleotide-diphospho-sugar transferases"/>
    <property type="match status" value="1"/>
</dbReference>
<keyword evidence="13" id="KW-1185">Reference proteome</keyword>
<evidence type="ECO:0000256" key="8">
    <source>
        <dbReference type="ARBA" id="ARBA00023136"/>
    </source>
</evidence>
<dbReference type="RefSeq" id="XP_026765339.2">
    <property type="nucleotide sequence ID" value="XM_026909538.3"/>
</dbReference>
<dbReference type="KEGG" id="gmw:113523549"/>
<keyword evidence="6 11" id="KW-1133">Transmembrane helix</keyword>
<dbReference type="UniPathway" id="UPA00378"/>
<evidence type="ECO:0000256" key="5">
    <source>
        <dbReference type="ARBA" id="ARBA00022968"/>
    </source>
</evidence>
<dbReference type="SUPFAM" id="SSF50370">
    <property type="entry name" value="Ricin B-like lectins"/>
    <property type="match status" value="1"/>
</dbReference>
<dbReference type="InterPro" id="IPR000772">
    <property type="entry name" value="Ricin_B_lectin"/>
</dbReference>
<dbReference type="GO" id="GO:0030246">
    <property type="term" value="F:carbohydrate binding"/>
    <property type="evidence" value="ECO:0007669"/>
    <property type="project" value="UniProtKB-KW"/>
</dbReference>
<evidence type="ECO:0000256" key="7">
    <source>
        <dbReference type="ARBA" id="ARBA00023034"/>
    </source>
</evidence>
<keyword evidence="10" id="KW-0325">Glycoprotein</keyword>
<sequence length="609" mass="70204">MVVFRRLISRLLRTRNLLMFTIIVILLYIIKTLGNLEVLESKANKLINQLKESQNPGQNEHFVPTSLKKIDWHNYRQIEYEKARDGIGEQGKPARLPKEDEDLEKELYSVNGFNGALSDKIPLNRSLPDIRHPGCKKKLYIESLPTVSVVVPFHNEHWSTLLRTAYSVLYRSPEHLIKEVFLVDDASTKDFLKAPLDEYLAKNMPKVKVVRLAERSGLIIARLAGAKQATSDVLIFLDSHTEANVNWLPPLLEPIALDYRAVVCPFIDVVAFDTFEYRAQDEGARGAFDWELFYKRLPVLPADERNMPEPFASPVMAGGLFAISRAFFWELGGYDPGLDIWGGEQYELSFKIWQCGGKMLDAPCSRVGHIYRKFAPFPNPGHGDFVGKNYRRVAEVWMDEYAEYLYSRRPHYRNIDPGDLTEQKALRERLHCKPFKWFMTQVAFDLPFRYPPIEPSPYAEGKIKPASNPQLCVDAHHGDQLDKLHLNTCSDDIPAEQQFVFSWHKDIKTKKRNMCWDLPNSKPKSPVLLFGCHLSGGNQLWRYHTDTKKLTQGAGNNCLDWDRSSRALYINTCEDDSDTQQWTVDTVHHHVMDKWEQERPRVTGPLPDY</sequence>
<keyword evidence="9 11" id="KW-1015">Disulfide bond</keyword>
<dbReference type="Pfam" id="PF00535">
    <property type="entry name" value="Glycos_transf_2"/>
    <property type="match status" value="1"/>
</dbReference>
<keyword evidence="11" id="KW-0808">Transferase</keyword>
<keyword evidence="5" id="KW-0735">Signal-anchor</keyword>
<evidence type="ECO:0000256" key="1">
    <source>
        <dbReference type="ARBA" id="ARBA00004323"/>
    </source>
</evidence>
<evidence type="ECO:0000256" key="9">
    <source>
        <dbReference type="ARBA" id="ARBA00023157"/>
    </source>
</evidence>
<keyword evidence="7 11" id="KW-0333">Golgi apparatus</keyword>
<keyword evidence="8 11" id="KW-0472">Membrane</keyword>
<gene>
    <name evidence="14 15 16 17 18" type="primary">LOC113523549</name>
</gene>
<dbReference type="GeneID" id="113523549"/>
<keyword evidence="3 11" id="KW-0812">Transmembrane</keyword>
<dbReference type="GO" id="GO:0006493">
    <property type="term" value="P:protein O-linked glycosylation"/>
    <property type="evidence" value="ECO:0007669"/>
    <property type="project" value="TreeGrafter"/>
</dbReference>
<keyword evidence="11" id="KW-0328">Glycosyltransferase</keyword>
<dbReference type="PANTHER" id="PTHR11675">
    <property type="entry name" value="N-ACETYLGALACTOSAMINYLTRANSFERASE"/>
    <property type="match status" value="1"/>
</dbReference>
<keyword evidence="11" id="KW-0464">Manganese</keyword>
<dbReference type="InterPro" id="IPR001173">
    <property type="entry name" value="Glyco_trans_2-like"/>
</dbReference>
<accession>A0A6J1X9U6</accession>
<dbReference type="InterPro" id="IPR029044">
    <property type="entry name" value="Nucleotide-diphossugar_trans"/>
</dbReference>
<evidence type="ECO:0000259" key="12">
    <source>
        <dbReference type="SMART" id="SM00458"/>
    </source>
</evidence>
<protein>
    <recommendedName>
        <fullName evidence="11">Polypeptide N-acetylgalactosaminyltransferase</fullName>
        <ecNumber evidence="11">2.4.1.-</ecNumber>
    </recommendedName>
    <alternativeName>
        <fullName evidence="11">Protein-UDP acetylgalactosaminyltransferase</fullName>
    </alternativeName>
</protein>
<keyword evidence="4 11" id="KW-0430">Lectin</keyword>
<comment type="subcellular location">
    <subcellularLocation>
        <location evidence="1 11">Golgi apparatus membrane</location>
        <topology evidence="1 11">Single-pass type II membrane protein</topology>
    </subcellularLocation>
</comment>
<dbReference type="RefSeq" id="XP_026765338.2">
    <property type="nucleotide sequence ID" value="XM_026909537.3"/>
</dbReference>
<dbReference type="GO" id="GO:0000139">
    <property type="term" value="C:Golgi membrane"/>
    <property type="evidence" value="ECO:0007669"/>
    <property type="project" value="UniProtKB-SubCell"/>
</dbReference>
<evidence type="ECO:0000256" key="6">
    <source>
        <dbReference type="ARBA" id="ARBA00022989"/>
    </source>
</evidence>
<organism evidence="13 17">
    <name type="scientific">Galleria mellonella</name>
    <name type="common">Greater wax moth</name>
    <dbReference type="NCBI Taxonomy" id="7137"/>
    <lineage>
        <taxon>Eukaryota</taxon>
        <taxon>Metazoa</taxon>
        <taxon>Ecdysozoa</taxon>
        <taxon>Arthropoda</taxon>
        <taxon>Hexapoda</taxon>
        <taxon>Insecta</taxon>
        <taxon>Pterygota</taxon>
        <taxon>Neoptera</taxon>
        <taxon>Endopterygota</taxon>
        <taxon>Lepidoptera</taxon>
        <taxon>Glossata</taxon>
        <taxon>Ditrysia</taxon>
        <taxon>Pyraloidea</taxon>
        <taxon>Pyralidae</taxon>
        <taxon>Galleriinae</taxon>
        <taxon>Galleria</taxon>
    </lineage>
</organism>
<evidence type="ECO:0000313" key="15">
    <source>
        <dbReference type="RefSeq" id="XP_026765337.2"/>
    </source>
</evidence>
<dbReference type="PROSITE" id="PS50231">
    <property type="entry name" value="RICIN_B_LECTIN"/>
    <property type="match status" value="1"/>
</dbReference>
<dbReference type="RefSeq" id="XP_026765337.2">
    <property type="nucleotide sequence ID" value="XM_026909536.3"/>
</dbReference>
<dbReference type="PANTHER" id="PTHR11675:SF134">
    <property type="entry name" value="N-ACETYLGALACTOSAMINYLTRANSFERASE 4-RELATED"/>
    <property type="match status" value="1"/>
</dbReference>
<evidence type="ECO:0000256" key="2">
    <source>
        <dbReference type="ARBA" id="ARBA00005680"/>
    </source>
</evidence>
<evidence type="ECO:0000313" key="14">
    <source>
        <dbReference type="RefSeq" id="XP_026765336.2"/>
    </source>
</evidence>
<dbReference type="AlphaFoldDB" id="A0A6J1X9U6"/>
<feature type="transmembrane region" description="Helical" evidence="11">
    <location>
        <begin position="12"/>
        <end position="30"/>
    </location>
</feature>
<proteinExistence type="inferred from homology"/>
<comment type="pathway">
    <text evidence="11">Protein modification; protein glycosylation.</text>
</comment>
<dbReference type="RefSeq" id="XP_031763315.2">
    <property type="nucleotide sequence ID" value="XM_031907455.2"/>
</dbReference>
<dbReference type="GO" id="GO:0004653">
    <property type="term" value="F:polypeptide N-acetylgalactosaminyltransferase activity"/>
    <property type="evidence" value="ECO:0007669"/>
    <property type="project" value="TreeGrafter"/>
</dbReference>
<evidence type="ECO:0000313" key="13">
    <source>
        <dbReference type="Proteomes" id="UP001652740"/>
    </source>
</evidence>
<evidence type="ECO:0000256" key="4">
    <source>
        <dbReference type="ARBA" id="ARBA00022734"/>
    </source>
</evidence>
<evidence type="ECO:0000256" key="11">
    <source>
        <dbReference type="RuleBase" id="RU361242"/>
    </source>
</evidence>
<dbReference type="CDD" id="cd23439">
    <property type="entry name" value="beta-trefoil_Ricin_GALNT10-like"/>
    <property type="match status" value="1"/>
</dbReference>
<comment type="cofactor">
    <cofactor evidence="11">
        <name>Mn(2+)</name>
        <dbReference type="ChEBI" id="CHEBI:29035"/>
    </cofactor>
</comment>
<evidence type="ECO:0000313" key="16">
    <source>
        <dbReference type="RefSeq" id="XP_026765338.2"/>
    </source>
</evidence>
<dbReference type="CDD" id="cd02510">
    <property type="entry name" value="pp-GalNAc-T"/>
    <property type="match status" value="1"/>
</dbReference>
<reference evidence="14 15" key="1">
    <citation type="submission" date="2025-05" db="UniProtKB">
        <authorList>
            <consortium name="RefSeq"/>
        </authorList>
    </citation>
    <scope>IDENTIFICATION</scope>
    <source>
        <tissue evidence="14 15">Whole larvae</tissue>
    </source>
</reference>
<dbReference type="InterPro" id="IPR035992">
    <property type="entry name" value="Ricin_B-like_lectins"/>
</dbReference>
<dbReference type="Gene3D" id="2.80.10.50">
    <property type="match status" value="1"/>
</dbReference>
<dbReference type="EC" id="2.4.1.-" evidence="11"/>
<name>A0A6J1X9U6_GALME</name>